<accession>A0ACC6P399</accession>
<dbReference type="EMBL" id="JAWDIE010000014">
    <property type="protein sequence ID" value="MEJ7138708.1"/>
    <property type="molecule type" value="Genomic_DNA"/>
</dbReference>
<evidence type="ECO:0000313" key="1">
    <source>
        <dbReference type="EMBL" id="MEJ7138708.1"/>
    </source>
</evidence>
<gene>
    <name evidence="1" type="primary">sodC</name>
    <name evidence="1" type="ORF">RV045_09775</name>
</gene>
<keyword evidence="2" id="KW-1185">Reference proteome</keyword>
<comment type="caution">
    <text evidence="1">The sequence shown here is derived from an EMBL/GenBank/DDBJ whole genome shotgun (WGS) entry which is preliminary data.</text>
</comment>
<proteinExistence type="predicted"/>
<name>A0ACC6P399_9BURK</name>
<protein>
    <submittedName>
        <fullName evidence="1">Superoxide dismutase [Cu-Zn] SodC</fullName>
        <ecNumber evidence="1">1.15.1.1</ecNumber>
    </submittedName>
</protein>
<sequence length="183" mass="18343">MTRTLTALSIAAACIASAACTALPQSSTAQSITVPVSLLDAQGQVTPAGSITISPSRYGLIFTPALSGLTPGVHGFHLHEKNSCDAGVKDGQPVPGLAAGGHWDPQGTGKHLGPWGEGHLGDLPALQADAQGKVSTAVLAPRLTDLQAVRQHALIIHAGGDNHSDHPAPLGGGGARMACGLIP</sequence>
<organism evidence="1 2">
    <name type="scientific">Amphibiibacter pelophylacis</name>
    <dbReference type="NCBI Taxonomy" id="1799477"/>
    <lineage>
        <taxon>Bacteria</taxon>
        <taxon>Pseudomonadati</taxon>
        <taxon>Pseudomonadota</taxon>
        <taxon>Betaproteobacteria</taxon>
        <taxon>Burkholderiales</taxon>
        <taxon>Sphaerotilaceae</taxon>
        <taxon>Amphibiibacter</taxon>
    </lineage>
</organism>
<reference evidence="1" key="1">
    <citation type="submission" date="2023-10" db="EMBL/GenBank/DDBJ databases">
        <title>Amphibacter perezi, gen. nov., sp. nov. a novel taxa of the family Comamonadaceae, class Betaproteobacteria isolated from the skin microbiota of Pelophylax perezi from different populations.</title>
        <authorList>
            <person name="Costa S."/>
            <person name="Proenca D.N."/>
            <person name="Lopes I."/>
            <person name="Morais P.V."/>
        </authorList>
    </citation>
    <scope>NUCLEOTIDE SEQUENCE</scope>
    <source>
        <strain evidence="1">SL12-8</strain>
    </source>
</reference>
<keyword evidence="1" id="KW-0560">Oxidoreductase</keyword>
<dbReference type="EC" id="1.15.1.1" evidence="1"/>
<dbReference type="Proteomes" id="UP001364695">
    <property type="component" value="Unassembled WGS sequence"/>
</dbReference>
<evidence type="ECO:0000313" key="2">
    <source>
        <dbReference type="Proteomes" id="UP001364695"/>
    </source>
</evidence>